<comment type="caution">
    <text evidence="1">The sequence shown here is derived from an EMBL/GenBank/DDBJ whole genome shotgun (WGS) entry which is preliminary data.</text>
</comment>
<evidence type="ECO:0000313" key="2">
    <source>
        <dbReference type="Proteomes" id="UP000462501"/>
    </source>
</evidence>
<sequence length="126" mass="14131">MTLNEIFAVEKKEAILHNKQSRLTPEEQRQILIQYQEASGVRSEFYNNVAEQIDSQEQSNAVYSSISDCNSIALAVLKIRRMIKTGIAPCNKESSMKLDQNTIAVLEGSIHDFNRDTNLLALGSSK</sequence>
<dbReference type="EMBL" id="VIQT01000002">
    <property type="protein sequence ID" value="NDO37743.1"/>
    <property type="molecule type" value="Genomic_DNA"/>
</dbReference>
<name>A0A845ST50_9FIRM</name>
<protein>
    <submittedName>
        <fullName evidence="1">Uncharacterized protein</fullName>
    </submittedName>
</protein>
<reference evidence="1 2" key="1">
    <citation type="submission" date="2019-06" db="EMBL/GenBank/DDBJ databases">
        <title>Draft genome sequences of 15 bacterial species constituting the stable defined intestinal microbiota of the GM15 gnotobiotic mouse model.</title>
        <authorList>
            <person name="Elie C."/>
            <person name="Mathieu A."/>
            <person name="Saliou A."/>
            <person name="Darnaud M."/>
            <person name="Leulier F."/>
            <person name="Tamellini A."/>
        </authorList>
    </citation>
    <scope>NUCLEOTIDE SEQUENCE [LARGE SCALE GENOMIC DNA]</scope>
    <source>
        <strain evidence="1 2">JM4-15</strain>
    </source>
</reference>
<evidence type="ECO:0000313" key="1">
    <source>
        <dbReference type="EMBL" id="NDO37743.1"/>
    </source>
</evidence>
<proteinExistence type="predicted"/>
<accession>A0A845ST50</accession>
<gene>
    <name evidence="1" type="ORF">FMM72_00520</name>
</gene>
<organism evidence="1 2">
    <name type="scientific">Anaerotruncus colihominis</name>
    <dbReference type="NCBI Taxonomy" id="169435"/>
    <lineage>
        <taxon>Bacteria</taxon>
        <taxon>Bacillati</taxon>
        <taxon>Bacillota</taxon>
        <taxon>Clostridia</taxon>
        <taxon>Eubacteriales</taxon>
        <taxon>Oscillospiraceae</taxon>
        <taxon>Anaerotruncus</taxon>
    </lineage>
</organism>
<dbReference type="RefSeq" id="WP_162220225.1">
    <property type="nucleotide sequence ID" value="NZ_VIQT01000002.1"/>
</dbReference>
<dbReference type="Proteomes" id="UP000462501">
    <property type="component" value="Unassembled WGS sequence"/>
</dbReference>
<dbReference type="AlphaFoldDB" id="A0A845ST50"/>